<comment type="caution">
    <text evidence="3">The sequence shown here is derived from an EMBL/GenBank/DDBJ whole genome shotgun (WGS) entry which is preliminary data.</text>
</comment>
<keyword evidence="2" id="KW-0812">Transmembrane</keyword>
<accession>A0ABP8JJE1</accession>
<protein>
    <recommendedName>
        <fullName evidence="5">SPW repeat-containing protein</fullName>
    </recommendedName>
</protein>
<feature type="region of interest" description="Disordered" evidence="1">
    <location>
        <begin position="1"/>
        <end position="28"/>
    </location>
</feature>
<feature type="transmembrane region" description="Helical" evidence="2">
    <location>
        <begin position="35"/>
        <end position="52"/>
    </location>
</feature>
<evidence type="ECO:0000256" key="2">
    <source>
        <dbReference type="SAM" id="Phobius"/>
    </source>
</evidence>
<keyword evidence="2" id="KW-1133">Transmembrane helix</keyword>
<evidence type="ECO:0000256" key="1">
    <source>
        <dbReference type="SAM" id="MobiDB-lite"/>
    </source>
</evidence>
<dbReference type="EMBL" id="BAABFX010000019">
    <property type="protein sequence ID" value="GAA4391795.1"/>
    <property type="molecule type" value="Genomic_DNA"/>
</dbReference>
<keyword evidence="4" id="KW-1185">Reference proteome</keyword>
<proteinExistence type="predicted"/>
<feature type="transmembrane region" description="Helical" evidence="2">
    <location>
        <begin position="89"/>
        <end position="107"/>
    </location>
</feature>
<feature type="compositionally biased region" description="Basic and acidic residues" evidence="1">
    <location>
        <begin position="12"/>
        <end position="26"/>
    </location>
</feature>
<gene>
    <name evidence="3" type="ORF">GCM10023153_10190</name>
</gene>
<reference evidence="4" key="1">
    <citation type="journal article" date="2019" name="Int. J. Syst. Evol. Microbiol.">
        <title>The Global Catalogue of Microorganisms (GCM) 10K type strain sequencing project: providing services to taxonomists for standard genome sequencing and annotation.</title>
        <authorList>
            <consortium name="The Broad Institute Genomics Platform"/>
            <consortium name="The Broad Institute Genome Sequencing Center for Infectious Disease"/>
            <person name="Wu L."/>
            <person name="Ma J."/>
        </authorList>
    </citation>
    <scope>NUCLEOTIDE SEQUENCE [LARGE SCALE GENOMIC DNA]</scope>
    <source>
        <strain evidence="4">JCM 17738</strain>
    </source>
</reference>
<feature type="transmembrane region" description="Helical" evidence="2">
    <location>
        <begin position="113"/>
        <end position="133"/>
    </location>
</feature>
<sequence length="140" mass="14420">MSVSRSGADGSHPTDPRRQSTAREDFSPLEPSRDIGWLLTLLSAVGALWSSWGLFPNDPVGNAAGYWVSAATTIAIIGTMWLRATDASSAVAVTALAGGTLLLLGALREYPTSVTVTMVGGGAGIVVGAIMQVRHAPGTR</sequence>
<evidence type="ECO:0008006" key="5">
    <source>
        <dbReference type="Google" id="ProtNLM"/>
    </source>
</evidence>
<organism evidence="3 4">
    <name type="scientific">Ornithinibacter aureus</name>
    <dbReference type="NCBI Taxonomy" id="622664"/>
    <lineage>
        <taxon>Bacteria</taxon>
        <taxon>Bacillati</taxon>
        <taxon>Actinomycetota</taxon>
        <taxon>Actinomycetes</taxon>
        <taxon>Micrococcales</taxon>
        <taxon>Intrasporangiaceae</taxon>
        <taxon>Ornithinibacter</taxon>
    </lineage>
</organism>
<name>A0ABP8JJE1_9MICO</name>
<evidence type="ECO:0000313" key="3">
    <source>
        <dbReference type="EMBL" id="GAA4391795.1"/>
    </source>
</evidence>
<feature type="transmembrane region" description="Helical" evidence="2">
    <location>
        <begin position="64"/>
        <end position="82"/>
    </location>
</feature>
<evidence type="ECO:0000313" key="4">
    <source>
        <dbReference type="Proteomes" id="UP001500390"/>
    </source>
</evidence>
<dbReference type="Proteomes" id="UP001500390">
    <property type="component" value="Unassembled WGS sequence"/>
</dbReference>
<keyword evidence="2" id="KW-0472">Membrane</keyword>